<feature type="region of interest" description="Disordered" evidence="1">
    <location>
        <begin position="101"/>
        <end position="123"/>
    </location>
</feature>
<dbReference type="EMBL" id="WJXA01000006">
    <property type="protein sequence ID" value="KAF7141998.1"/>
    <property type="molecule type" value="Genomic_DNA"/>
</dbReference>
<protein>
    <submittedName>
        <fullName evidence="2">Uncharacterized protein</fullName>
    </submittedName>
</protein>
<dbReference type="Gene3D" id="1.25.40.10">
    <property type="entry name" value="Tetratricopeptide repeat domain"/>
    <property type="match status" value="1"/>
</dbReference>
<evidence type="ECO:0000313" key="2">
    <source>
        <dbReference type="EMBL" id="KAF7141998.1"/>
    </source>
</evidence>
<keyword evidence="3" id="KW-1185">Reference proteome</keyword>
<dbReference type="OrthoDB" id="1723131at2759"/>
<evidence type="ECO:0000256" key="1">
    <source>
        <dbReference type="SAM" id="MobiDB-lite"/>
    </source>
</evidence>
<accession>A0A834GY55</accession>
<reference evidence="2" key="1">
    <citation type="submission" date="2019-11" db="EMBL/GenBank/DDBJ databases">
        <authorList>
            <person name="Liu Y."/>
            <person name="Hou J."/>
            <person name="Li T.-Q."/>
            <person name="Guan C.-H."/>
            <person name="Wu X."/>
            <person name="Wu H.-Z."/>
            <person name="Ling F."/>
            <person name="Zhang R."/>
            <person name="Shi X.-G."/>
            <person name="Ren J.-P."/>
            <person name="Chen E.-F."/>
            <person name="Sun J.-M."/>
        </authorList>
    </citation>
    <scope>NUCLEOTIDE SEQUENCE</scope>
    <source>
        <strain evidence="2">Adult_tree_wgs_1</strain>
        <tissue evidence="2">Leaves</tissue>
    </source>
</reference>
<gene>
    <name evidence="2" type="ORF">RHSIM_Rhsim06G0099700</name>
</gene>
<dbReference type="Pfam" id="PF13374">
    <property type="entry name" value="TPR_10"/>
    <property type="match status" value="1"/>
</dbReference>
<dbReference type="AlphaFoldDB" id="A0A834GY55"/>
<sequence length="193" mass="21555">MMEEGLGNVHVALRYLHEAIKCNKRLLGADHIQVVIPPSHETTASYHAIAIALSLMGAYYLSVQHEQTTLQILHAKLGSNDLRTQDAAAWLEYFESKALEQQEATHKDTPKPDASISSKGHLSDPKSLKYVLGRGALEYEKFLENKDPEFAWKPLENEWHSIAHAFDNCVAETIHFLQKGTHLAKVSDKEGGS</sequence>
<dbReference type="InterPro" id="IPR027523">
    <property type="entry name" value="CLU_prot"/>
</dbReference>
<evidence type="ECO:0000313" key="3">
    <source>
        <dbReference type="Proteomes" id="UP000626092"/>
    </source>
</evidence>
<name>A0A834GY55_RHOSS</name>
<feature type="compositionally biased region" description="Basic and acidic residues" evidence="1">
    <location>
        <begin position="101"/>
        <end position="111"/>
    </location>
</feature>
<proteinExistence type="predicted"/>
<dbReference type="PANTHER" id="PTHR12601">
    <property type="entry name" value="EUKARYOTIC TRANSLATION INITIATION FACTOR 3 SUBUNIT EIF-3"/>
    <property type="match status" value="1"/>
</dbReference>
<dbReference type="PANTHER" id="PTHR12601:SF39">
    <property type="entry name" value="PROTEIN REDUCED CHLOROPLAST COVERAGE 2"/>
    <property type="match status" value="1"/>
</dbReference>
<organism evidence="2 3">
    <name type="scientific">Rhododendron simsii</name>
    <name type="common">Sims's rhododendron</name>
    <dbReference type="NCBI Taxonomy" id="118357"/>
    <lineage>
        <taxon>Eukaryota</taxon>
        <taxon>Viridiplantae</taxon>
        <taxon>Streptophyta</taxon>
        <taxon>Embryophyta</taxon>
        <taxon>Tracheophyta</taxon>
        <taxon>Spermatophyta</taxon>
        <taxon>Magnoliopsida</taxon>
        <taxon>eudicotyledons</taxon>
        <taxon>Gunneridae</taxon>
        <taxon>Pentapetalae</taxon>
        <taxon>asterids</taxon>
        <taxon>Ericales</taxon>
        <taxon>Ericaceae</taxon>
        <taxon>Ericoideae</taxon>
        <taxon>Rhodoreae</taxon>
        <taxon>Rhododendron</taxon>
    </lineage>
</organism>
<dbReference type="Proteomes" id="UP000626092">
    <property type="component" value="Unassembled WGS sequence"/>
</dbReference>
<dbReference type="GO" id="GO:0005737">
    <property type="term" value="C:cytoplasm"/>
    <property type="evidence" value="ECO:0007669"/>
    <property type="project" value="TreeGrafter"/>
</dbReference>
<dbReference type="InterPro" id="IPR011990">
    <property type="entry name" value="TPR-like_helical_dom_sf"/>
</dbReference>
<comment type="caution">
    <text evidence="2">The sequence shown here is derived from an EMBL/GenBank/DDBJ whole genome shotgun (WGS) entry which is preliminary data.</text>
</comment>